<dbReference type="Proteomes" id="UP000461730">
    <property type="component" value="Unassembled WGS sequence"/>
</dbReference>
<sequence length="54" mass="6200">MNSLSQTYSTAEKTLNGTTIQSADFYILLRRIIKEYPGCKVHDDGDKVIWMYPS</sequence>
<comment type="caution">
    <text evidence="1">The sequence shown here is derived from an EMBL/GenBank/DDBJ whole genome shotgun (WGS) entry which is preliminary data.</text>
</comment>
<protein>
    <submittedName>
        <fullName evidence="1">Uncharacterized protein</fullName>
    </submittedName>
</protein>
<gene>
    <name evidence="1" type="ORF">GO493_23950</name>
</gene>
<proteinExistence type="predicted"/>
<evidence type="ECO:0000313" key="1">
    <source>
        <dbReference type="EMBL" id="MVT11343.1"/>
    </source>
</evidence>
<organism evidence="1 2">
    <name type="scientific">Chitinophaga tropicalis</name>
    <dbReference type="NCBI Taxonomy" id="2683588"/>
    <lineage>
        <taxon>Bacteria</taxon>
        <taxon>Pseudomonadati</taxon>
        <taxon>Bacteroidota</taxon>
        <taxon>Chitinophagia</taxon>
        <taxon>Chitinophagales</taxon>
        <taxon>Chitinophagaceae</taxon>
        <taxon>Chitinophaga</taxon>
    </lineage>
</organism>
<dbReference type="AlphaFoldDB" id="A0A7K1UAH3"/>
<accession>A0A7K1UAH3</accession>
<dbReference type="RefSeq" id="WP_157308771.1">
    <property type="nucleotide sequence ID" value="NZ_WRXN01000013.1"/>
</dbReference>
<reference evidence="1 2" key="1">
    <citation type="submission" date="2019-12" db="EMBL/GenBank/DDBJ databases">
        <title>Chitinophaga sp. strain ysch24 (GDMCC 1.1355), whole genome shotgun sequence.</title>
        <authorList>
            <person name="Zhang X."/>
        </authorList>
    </citation>
    <scope>NUCLEOTIDE SEQUENCE [LARGE SCALE GENOMIC DNA]</scope>
    <source>
        <strain evidence="2">ysch24</strain>
    </source>
</reference>
<name>A0A7K1UAH3_9BACT</name>
<keyword evidence="2" id="KW-1185">Reference proteome</keyword>
<evidence type="ECO:0000313" key="2">
    <source>
        <dbReference type="Proteomes" id="UP000461730"/>
    </source>
</evidence>
<dbReference type="EMBL" id="WRXN01000013">
    <property type="protein sequence ID" value="MVT11343.1"/>
    <property type="molecule type" value="Genomic_DNA"/>
</dbReference>